<dbReference type="RefSeq" id="WP_166381345.1">
    <property type="nucleotide sequence ID" value="NZ_BAAATT010000022.1"/>
</dbReference>
<protein>
    <recommendedName>
        <fullName evidence="1">DNA (cytosine-5-)-methyltransferase</fullName>
        <ecNumber evidence="1">2.1.1.37</ecNumber>
    </recommendedName>
</protein>
<keyword evidence="9" id="KW-1185">Reference proteome</keyword>
<keyword evidence="2 6" id="KW-0489">Methyltransferase</keyword>
<evidence type="ECO:0000313" key="8">
    <source>
        <dbReference type="EMBL" id="GIG13970.1"/>
    </source>
</evidence>
<dbReference type="AlphaFoldDB" id="A0A8J3L813"/>
<dbReference type="PANTHER" id="PTHR10629">
    <property type="entry name" value="CYTOSINE-SPECIFIC METHYLTRANSFERASE"/>
    <property type="match status" value="1"/>
</dbReference>
<keyword evidence="5" id="KW-0680">Restriction system</keyword>
<dbReference type="PROSITE" id="PS51679">
    <property type="entry name" value="SAM_MT_C5"/>
    <property type="match status" value="1"/>
</dbReference>
<feature type="active site" evidence="6">
    <location>
        <position position="80"/>
    </location>
</feature>
<evidence type="ECO:0000256" key="7">
    <source>
        <dbReference type="RuleBase" id="RU000416"/>
    </source>
</evidence>
<name>A0A8J3L813_9ACTN</name>
<dbReference type="GO" id="GO:0032259">
    <property type="term" value="P:methylation"/>
    <property type="evidence" value="ECO:0007669"/>
    <property type="project" value="UniProtKB-KW"/>
</dbReference>
<dbReference type="SUPFAM" id="SSF53335">
    <property type="entry name" value="S-adenosyl-L-methionine-dependent methyltransferases"/>
    <property type="match status" value="1"/>
</dbReference>
<evidence type="ECO:0000256" key="2">
    <source>
        <dbReference type="ARBA" id="ARBA00022603"/>
    </source>
</evidence>
<comment type="caution">
    <text evidence="8">The sequence shown here is derived from an EMBL/GenBank/DDBJ whole genome shotgun (WGS) entry which is preliminary data.</text>
</comment>
<evidence type="ECO:0000313" key="9">
    <source>
        <dbReference type="Proteomes" id="UP000660339"/>
    </source>
</evidence>
<dbReference type="NCBIfam" id="TIGR00675">
    <property type="entry name" value="dcm"/>
    <property type="match status" value="1"/>
</dbReference>
<dbReference type="EC" id="2.1.1.37" evidence="1"/>
<dbReference type="GO" id="GO:0003677">
    <property type="term" value="F:DNA binding"/>
    <property type="evidence" value="ECO:0007669"/>
    <property type="project" value="TreeGrafter"/>
</dbReference>
<dbReference type="PANTHER" id="PTHR10629:SF52">
    <property type="entry name" value="DNA (CYTOSINE-5)-METHYLTRANSFERASE 1"/>
    <property type="match status" value="1"/>
</dbReference>
<evidence type="ECO:0000256" key="5">
    <source>
        <dbReference type="ARBA" id="ARBA00022747"/>
    </source>
</evidence>
<keyword evidence="4 6" id="KW-0949">S-adenosyl-L-methionine</keyword>
<accession>A0A8J3L813</accession>
<reference evidence="8" key="1">
    <citation type="submission" date="2021-01" db="EMBL/GenBank/DDBJ databases">
        <title>Whole genome shotgun sequence of Catellatospora methionotrophica NBRC 14553.</title>
        <authorList>
            <person name="Komaki H."/>
            <person name="Tamura T."/>
        </authorList>
    </citation>
    <scope>NUCLEOTIDE SEQUENCE</scope>
    <source>
        <strain evidence="8">NBRC 14553</strain>
    </source>
</reference>
<dbReference type="GO" id="GO:0009307">
    <property type="term" value="P:DNA restriction-modification system"/>
    <property type="evidence" value="ECO:0007669"/>
    <property type="project" value="UniProtKB-KW"/>
</dbReference>
<dbReference type="InterPro" id="IPR001525">
    <property type="entry name" value="C5_MeTfrase"/>
</dbReference>
<evidence type="ECO:0000256" key="1">
    <source>
        <dbReference type="ARBA" id="ARBA00011975"/>
    </source>
</evidence>
<dbReference type="EMBL" id="BONJ01000008">
    <property type="protein sequence ID" value="GIG13970.1"/>
    <property type="molecule type" value="Genomic_DNA"/>
</dbReference>
<evidence type="ECO:0000256" key="6">
    <source>
        <dbReference type="PROSITE-ProRule" id="PRU01016"/>
    </source>
</evidence>
<dbReference type="InterPro" id="IPR029063">
    <property type="entry name" value="SAM-dependent_MTases_sf"/>
</dbReference>
<dbReference type="PRINTS" id="PR00105">
    <property type="entry name" value="C5METTRFRASE"/>
</dbReference>
<evidence type="ECO:0000256" key="4">
    <source>
        <dbReference type="ARBA" id="ARBA00022691"/>
    </source>
</evidence>
<dbReference type="Proteomes" id="UP000660339">
    <property type="component" value="Unassembled WGS sequence"/>
</dbReference>
<organism evidence="8 9">
    <name type="scientific">Catellatospora methionotrophica</name>
    <dbReference type="NCBI Taxonomy" id="121620"/>
    <lineage>
        <taxon>Bacteria</taxon>
        <taxon>Bacillati</taxon>
        <taxon>Actinomycetota</taxon>
        <taxon>Actinomycetes</taxon>
        <taxon>Micromonosporales</taxon>
        <taxon>Micromonosporaceae</taxon>
        <taxon>Catellatospora</taxon>
    </lineage>
</organism>
<dbReference type="Pfam" id="PF00145">
    <property type="entry name" value="DNA_methylase"/>
    <property type="match status" value="1"/>
</dbReference>
<dbReference type="GO" id="GO:0003886">
    <property type="term" value="F:DNA (cytosine-5-)-methyltransferase activity"/>
    <property type="evidence" value="ECO:0007669"/>
    <property type="project" value="UniProtKB-EC"/>
</dbReference>
<evidence type="ECO:0000256" key="3">
    <source>
        <dbReference type="ARBA" id="ARBA00022679"/>
    </source>
</evidence>
<keyword evidence="3 6" id="KW-0808">Transferase</keyword>
<dbReference type="GO" id="GO:0044027">
    <property type="term" value="P:negative regulation of gene expression via chromosomal CpG island methylation"/>
    <property type="evidence" value="ECO:0007669"/>
    <property type="project" value="TreeGrafter"/>
</dbReference>
<sequence length="259" mass="28261">MNAPRSTAVDLFAGIGGFSLGLTRAGFQITHQVEINQFCQSVLSRHFPEVIRHDDVNTFPQAWTGTGHASPVLVCAGAPCQPFSVEGKRRGVRDERWLWPAVVDTLRVLRPRYFLLENVAALLADRDAFGIILGDLAALGFDAEWSVLSAAEFGAPHPRERLFLVAHPESVDGSPRNLLETGRDRRAPLAAGGLPGLAAHHRRRAADDWLERQPSVARLAHGIPHQLDRLHALGNAVVPQLIEHIGRLILADHAAVLTS</sequence>
<dbReference type="InterPro" id="IPR050390">
    <property type="entry name" value="C5-Methyltransferase"/>
</dbReference>
<dbReference type="Gene3D" id="3.40.50.150">
    <property type="entry name" value="Vaccinia Virus protein VP39"/>
    <property type="match status" value="1"/>
</dbReference>
<gene>
    <name evidence="8" type="ORF">Cme02nite_23020</name>
</gene>
<comment type="similarity">
    <text evidence="6 7">Belongs to the class I-like SAM-binding methyltransferase superfamily. C5-methyltransferase family.</text>
</comment>
<proteinExistence type="inferred from homology"/>